<organism evidence="1 2">
    <name type="scientific">Homarus americanus</name>
    <name type="common">American lobster</name>
    <dbReference type="NCBI Taxonomy" id="6706"/>
    <lineage>
        <taxon>Eukaryota</taxon>
        <taxon>Metazoa</taxon>
        <taxon>Ecdysozoa</taxon>
        <taxon>Arthropoda</taxon>
        <taxon>Crustacea</taxon>
        <taxon>Multicrustacea</taxon>
        <taxon>Malacostraca</taxon>
        <taxon>Eumalacostraca</taxon>
        <taxon>Eucarida</taxon>
        <taxon>Decapoda</taxon>
        <taxon>Pleocyemata</taxon>
        <taxon>Astacidea</taxon>
        <taxon>Nephropoidea</taxon>
        <taxon>Nephropidae</taxon>
        <taxon>Homarus</taxon>
    </lineage>
</organism>
<dbReference type="Proteomes" id="UP000747542">
    <property type="component" value="Unassembled WGS sequence"/>
</dbReference>
<keyword evidence="2" id="KW-1185">Reference proteome</keyword>
<sequence>MNSCFGETWKQKLVGIGTDGANVMTGCRNGLVARLRRDLEKPELEGIHCTAHKIELAYKDAVKDVPLAKKVNLLLLSIYLFYEEFSQQEHVEACS</sequence>
<proteinExistence type="predicted"/>
<evidence type="ECO:0000313" key="2">
    <source>
        <dbReference type="Proteomes" id="UP000747542"/>
    </source>
</evidence>
<protein>
    <submittedName>
        <fullName evidence="1">Zinc finger protein 862-like 7</fullName>
    </submittedName>
</protein>
<accession>A0A8J5K169</accession>
<dbReference type="PANTHER" id="PTHR46880:SF9">
    <property type="entry name" value="ZINC FINGER PROTEIN 862"/>
    <property type="match status" value="1"/>
</dbReference>
<dbReference type="EMBL" id="JAHLQT010024020">
    <property type="protein sequence ID" value="KAG7165648.1"/>
    <property type="molecule type" value="Genomic_DNA"/>
</dbReference>
<reference evidence="1" key="1">
    <citation type="journal article" date="2021" name="Sci. Adv.">
        <title>The American lobster genome reveals insights on longevity, neural, and immune adaptations.</title>
        <authorList>
            <person name="Polinski J.M."/>
            <person name="Zimin A.V."/>
            <person name="Clark K.F."/>
            <person name="Kohn A.B."/>
            <person name="Sadowski N."/>
            <person name="Timp W."/>
            <person name="Ptitsyn A."/>
            <person name="Khanna P."/>
            <person name="Romanova D.Y."/>
            <person name="Williams P."/>
            <person name="Greenwood S.J."/>
            <person name="Moroz L.L."/>
            <person name="Walt D.R."/>
            <person name="Bodnar A.G."/>
        </authorList>
    </citation>
    <scope>NUCLEOTIDE SEQUENCE</scope>
    <source>
        <strain evidence="1">GMGI-L3</strain>
    </source>
</reference>
<evidence type="ECO:0000313" key="1">
    <source>
        <dbReference type="EMBL" id="KAG7165648.1"/>
    </source>
</evidence>
<dbReference type="PANTHER" id="PTHR46880">
    <property type="entry name" value="RAS-ASSOCIATING DOMAIN-CONTAINING PROTEIN"/>
    <property type="match status" value="1"/>
</dbReference>
<dbReference type="AlphaFoldDB" id="A0A8J5K169"/>
<gene>
    <name evidence="1" type="primary">Znf862-L7</name>
    <name evidence="1" type="ORF">Hamer_G013155</name>
</gene>
<comment type="caution">
    <text evidence="1">The sequence shown here is derived from an EMBL/GenBank/DDBJ whole genome shotgun (WGS) entry which is preliminary data.</text>
</comment>
<name>A0A8J5K169_HOMAM</name>